<comment type="caution">
    <text evidence="10">The sequence shown here is derived from an EMBL/GenBank/DDBJ whole genome shotgun (WGS) entry which is preliminary data.</text>
</comment>
<keyword evidence="1 7" id="KW-0645">Protease</keyword>
<dbReference type="EC" id="3.4.24.-" evidence="7"/>
<feature type="compositionally biased region" description="Basic and acidic residues" evidence="8">
    <location>
        <begin position="506"/>
        <end position="518"/>
    </location>
</feature>
<keyword evidence="4 7" id="KW-0862">Zinc</keyword>
<comment type="caution">
    <text evidence="6">Lacks conserved residue(s) required for the propagation of feature annotation.</text>
</comment>
<reference evidence="10 11" key="1">
    <citation type="journal article" date="2017" name="Curr. Biol.">
        <title>The Evolution of Venom by Co-option of Single-Copy Genes.</title>
        <authorList>
            <person name="Martinson E.O."/>
            <person name="Mrinalini"/>
            <person name="Kelkar Y.D."/>
            <person name="Chang C.H."/>
            <person name="Werren J.H."/>
        </authorList>
    </citation>
    <scope>NUCLEOTIDE SEQUENCE [LARGE SCALE GENOMIC DNA]</scope>
    <source>
        <strain evidence="10 11">Alberta</strain>
        <tissue evidence="10">Whole body</tissue>
    </source>
</reference>
<keyword evidence="11" id="KW-1185">Reference proteome</keyword>
<proteinExistence type="predicted"/>
<evidence type="ECO:0000313" key="10">
    <source>
        <dbReference type="EMBL" id="OXU26323.1"/>
    </source>
</evidence>
<feature type="domain" description="Peptidase M12A" evidence="9">
    <location>
        <begin position="279"/>
        <end position="478"/>
    </location>
</feature>
<dbReference type="EMBL" id="NNAY01000823">
    <property type="protein sequence ID" value="OXU26323.1"/>
    <property type="molecule type" value="Genomic_DNA"/>
</dbReference>
<dbReference type="SUPFAM" id="SSF55486">
    <property type="entry name" value="Metalloproteases ('zincins'), catalytic domain"/>
    <property type="match status" value="1"/>
</dbReference>
<dbReference type="STRING" id="543379.A0A232F7A1"/>
<evidence type="ECO:0000256" key="6">
    <source>
        <dbReference type="PROSITE-ProRule" id="PRU01211"/>
    </source>
</evidence>
<evidence type="ECO:0000256" key="5">
    <source>
        <dbReference type="ARBA" id="ARBA00023049"/>
    </source>
</evidence>
<dbReference type="PANTHER" id="PTHR10127:SF780">
    <property type="entry name" value="METALLOENDOPEPTIDASE"/>
    <property type="match status" value="1"/>
</dbReference>
<feature type="compositionally biased region" description="Basic and acidic residues" evidence="8">
    <location>
        <begin position="480"/>
        <end position="491"/>
    </location>
</feature>
<dbReference type="InterPro" id="IPR034035">
    <property type="entry name" value="Astacin-like_dom"/>
</dbReference>
<keyword evidence="3 7" id="KW-0378">Hydrolase</keyword>
<dbReference type="GO" id="GO:0008270">
    <property type="term" value="F:zinc ion binding"/>
    <property type="evidence" value="ECO:0007669"/>
    <property type="project" value="InterPro"/>
</dbReference>
<gene>
    <name evidence="10" type="ORF">TSAR_000723</name>
</gene>
<keyword evidence="2 7" id="KW-0479">Metal-binding</keyword>
<evidence type="ECO:0000256" key="2">
    <source>
        <dbReference type="ARBA" id="ARBA00022723"/>
    </source>
</evidence>
<dbReference type="InterPro" id="IPR024079">
    <property type="entry name" value="MetalloPept_cat_dom_sf"/>
</dbReference>
<dbReference type="SMART" id="SM00235">
    <property type="entry name" value="ZnMc"/>
    <property type="match status" value="1"/>
</dbReference>
<evidence type="ECO:0000256" key="1">
    <source>
        <dbReference type="ARBA" id="ARBA00022670"/>
    </source>
</evidence>
<dbReference type="GO" id="GO:0004222">
    <property type="term" value="F:metalloendopeptidase activity"/>
    <property type="evidence" value="ECO:0007669"/>
    <property type="project" value="UniProtKB-UniRule"/>
</dbReference>
<evidence type="ECO:0000256" key="8">
    <source>
        <dbReference type="SAM" id="MobiDB-lite"/>
    </source>
</evidence>
<sequence>MEKRNIAVSTHLRKSFLKERPSILGGSGSTPAMSRKKDLHGSWRDTRAAYEERHAHVELEGEALALDQTELAEMVAVVRRVDYVSVVQLAQALELLLDSLMRGDVEEHVGVLGCRVLWSVRSRKTGHQHDRLPREVVLALPEEGHAVVGYQIRIVVLVVLEAVLYLLAVHVDAVVVVARVHYQAAPLAPTRRDVRAVVLVQDKPDYTRTNVGRMLTTWRRVSVSIWILAIACVETVKNVETINAELENSDIPHAANVTSRLWKRNDGAGIFSEHIKRWNFFKNTRRIWLWPKGVIPYIMGTGFTTPEKMLIWQIMQEFGKKSCVKFQTRRKERDYIEFERNNKGCFVFIGRLKGRNLVELDSGCLTRKTDLMHQLMHVLGFFDQHNTPDRDKWITIGWENIRPDKKSYFEISKARTIETQLPYDFNSLMHLGPDAFAKDSFHHTMWPLLRVEKIGPLSDQFNSPDLYKIDKLYADECKQRMTNEDNTRTDDGQDEETSTKKPSTNNDKKDKPNGKKDEQLTPHMICVFWPVTIGNWSIGKKVIKQRDTLDVLTDSQRIHLFSNYESYRQKCPPKSADVATR</sequence>
<evidence type="ECO:0000256" key="3">
    <source>
        <dbReference type="ARBA" id="ARBA00022801"/>
    </source>
</evidence>
<accession>A0A232F7A1</accession>
<feature type="region of interest" description="Disordered" evidence="8">
    <location>
        <begin position="480"/>
        <end position="518"/>
    </location>
</feature>
<protein>
    <recommendedName>
        <fullName evidence="7">Metalloendopeptidase</fullName>
        <ecNumber evidence="7">3.4.24.-</ecNumber>
    </recommendedName>
</protein>
<feature type="region of interest" description="Disordered" evidence="8">
    <location>
        <begin position="21"/>
        <end position="40"/>
    </location>
</feature>
<dbReference type="InterPro" id="IPR001506">
    <property type="entry name" value="Peptidase_M12A"/>
</dbReference>
<dbReference type="PRINTS" id="PR00480">
    <property type="entry name" value="ASTACIN"/>
</dbReference>
<organism evidence="10 11">
    <name type="scientific">Trichomalopsis sarcophagae</name>
    <dbReference type="NCBI Taxonomy" id="543379"/>
    <lineage>
        <taxon>Eukaryota</taxon>
        <taxon>Metazoa</taxon>
        <taxon>Ecdysozoa</taxon>
        <taxon>Arthropoda</taxon>
        <taxon>Hexapoda</taxon>
        <taxon>Insecta</taxon>
        <taxon>Pterygota</taxon>
        <taxon>Neoptera</taxon>
        <taxon>Endopterygota</taxon>
        <taxon>Hymenoptera</taxon>
        <taxon>Apocrita</taxon>
        <taxon>Proctotrupomorpha</taxon>
        <taxon>Chalcidoidea</taxon>
        <taxon>Pteromalidae</taxon>
        <taxon>Pteromalinae</taxon>
        <taxon>Trichomalopsis</taxon>
    </lineage>
</organism>
<dbReference type="CDD" id="cd04280">
    <property type="entry name" value="ZnMc_astacin_like"/>
    <property type="match status" value="1"/>
</dbReference>
<evidence type="ECO:0000313" key="11">
    <source>
        <dbReference type="Proteomes" id="UP000215335"/>
    </source>
</evidence>
<dbReference type="AlphaFoldDB" id="A0A232F7A1"/>
<evidence type="ECO:0000259" key="9">
    <source>
        <dbReference type="PROSITE" id="PS51864"/>
    </source>
</evidence>
<name>A0A232F7A1_9HYME</name>
<dbReference type="Pfam" id="PF01400">
    <property type="entry name" value="Astacin"/>
    <property type="match status" value="1"/>
</dbReference>
<dbReference type="Proteomes" id="UP000215335">
    <property type="component" value="Unassembled WGS sequence"/>
</dbReference>
<evidence type="ECO:0000256" key="4">
    <source>
        <dbReference type="ARBA" id="ARBA00022833"/>
    </source>
</evidence>
<dbReference type="PANTHER" id="PTHR10127">
    <property type="entry name" value="DISCOIDIN, CUB, EGF, LAMININ , AND ZINC METALLOPROTEASE DOMAIN CONTAINING"/>
    <property type="match status" value="1"/>
</dbReference>
<dbReference type="OrthoDB" id="7544260at2759"/>
<keyword evidence="5 7" id="KW-0482">Metalloprotease</keyword>
<evidence type="ECO:0000256" key="7">
    <source>
        <dbReference type="RuleBase" id="RU361183"/>
    </source>
</evidence>
<comment type="cofactor">
    <cofactor evidence="7">
        <name>Zn(2+)</name>
        <dbReference type="ChEBI" id="CHEBI:29105"/>
    </cofactor>
    <text evidence="7">Binds 1 zinc ion per subunit.</text>
</comment>
<dbReference type="Gene3D" id="3.40.390.10">
    <property type="entry name" value="Collagenase (Catalytic Domain)"/>
    <property type="match status" value="1"/>
</dbReference>
<dbReference type="GO" id="GO:0006508">
    <property type="term" value="P:proteolysis"/>
    <property type="evidence" value="ECO:0007669"/>
    <property type="project" value="UniProtKB-KW"/>
</dbReference>
<dbReference type="InterPro" id="IPR006026">
    <property type="entry name" value="Peptidase_Metallo"/>
</dbReference>
<dbReference type="PROSITE" id="PS51864">
    <property type="entry name" value="ASTACIN"/>
    <property type="match status" value="1"/>
</dbReference>